<dbReference type="SUPFAM" id="SSF53383">
    <property type="entry name" value="PLP-dependent transferases"/>
    <property type="match status" value="1"/>
</dbReference>
<dbReference type="EMBL" id="MQUC01000003">
    <property type="protein sequence ID" value="PRP67801.1"/>
    <property type="molecule type" value="Genomic_DNA"/>
</dbReference>
<evidence type="ECO:0000259" key="6">
    <source>
        <dbReference type="Pfam" id="PF00155"/>
    </source>
</evidence>
<comment type="cofactor">
    <cofactor evidence="1">
        <name>pyridoxal 5'-phosphate</name>
        <dbReference type="ChEBI" id="CHEBI:597326"/>
    </cofactor>
</comment>
<keyword evidence="8" id="KW-1185">Reference proteome</keyword>
<dbReference type="RefSeq" id="WP_105983501.1">
    <property type="nucleotide sequence ID" value="NZ_MQUC01000003.1"/>
</dbReference>
<keyword evidence="5" id="KW-0663">Pyridoxal phosphate</keyword>
<dbReference type="AlphaFoldDB" id="A0A2S9WWI7"/>
<dbReference type="CDD" id="cd00609">
    <property type="entry name" value="AAT_like"/>
    <property type="match status" value="1"/>
</dbReference>
<evidence type="ECO:0000256" key="2">
    <source>
        <dbReference type="ARBA" id="ARBA00007441"/>
    </source>
</evidence>
<dbReference type="PANTHER" id="PTHR43807:SF20">
    <property type="entry name" value="FI04487P"/>
    <property type="match status" value="1"/>
</dbReference>
<comment type="similarity">
    <text evidence="2">Belongs to the class-I pyridoxal-phosphate-dependent aminotransferase family.</text>
</comment>
<name>A0A2S9WWI7_9FLAO</name>
<reference evidence="7 8" key="1">
    <citation type="submission" date="2016-11" db="EMBL/GenBank/DDBJ databases">
        <title>Trade-off between light-utilization and light-protection in marine flavobacteria.</title>
        <authorList>
            <person name="Kumagai Y."/>
        </authorList>
    </citation>
    <scope>NUCLEOTIDE SEQUENCE [LARGE SCALE GENOMIC DNA]</scope>
    <source>
        <strain evidence="7 8">JCM 17109</strain>
    </source>
</reference>
<keyword evidence="4 7" id="KW-0808">Transferase</keyword>
<gene>
    <name evidence="7" type="ORF">BST86_12205</name>
</gene>
<dbReference type="GO" id="GO:0005737">
    <property type="term" value="C:cytoplasm"/>
    <property type="evidence" value="ECO:0007669"/>
    <property type="project" value="TreeGrafter"/>
</dbReference>
<comment type="caution">
    <text evidence="7">The sequence shown here is derived from an EMBL/GenBank/DDBJ whole genome shotgun (WGS) entry which is preliminary data.</text>
</comment>
<dbReference type="InterPro" id="IPR051326">
    <property type="entry name" value="Kynurenine-oxoglutarate_AT"/>
</dbReference>
<dbReference type="GO" id="GO:0030170">
    <property type="term" value="F:pyridoxal phosphate binding"/>
    <property type="evidence" value="ECO:0007669"/>
    <property type="project" value="InterPro"/>
</dbReference>
<dbReference type="Proteomes" id="UP000239532">
    <property type="component" value="Unassembled WGS sequence"/>
</dbReference>
<protein>
    <submittedName>
        <fullName evidence="7">Methionine aminotransferase</fullName>
    </submittedName>
</protein>
<dbReference type="InterPro" id="IPR015421">
    <property type="entry name" value="PyrdxlP-dep_Trfase_major"/>
</dbReference>
<dbReference type="Gene3D" id="3.40.640.10">
    <property type="entry name" value="Type I PLP-dependent aspartate aminotransferase-like (Major domain)"/>
    <property type="match status" value="1"/>
</dbReference>
<dbReference type="InterPro" id="IPR004839">
    <property type="entry name" value="Aminotransferase_I/II_large"/>
</dbReference>
<dbReference type="GO" id="GO:0016212">
    <property type="term" value="F:kynurenine-oxoglutarate transaminase activity"/>
    <property type="evidence" value="ECO:0007669"/>
    <property type="project" value="TreeGrafter"/>
</dbReference>
<evidence type="ECO:0000256" key="4">
    <source>
        <dbReference type="ARBA" id="ARBA00022679"/>
    </source>
</evidence>
<feature type="domain" description="Aminotransferase class I/classII large" evidence="6">
    <location>
        <begin position="27"/>
        <end position="370"/>
    </location>
</feature>
<dbReference type="PANTHER" id="PTHR43807">
    <property type="entry name" value="FI04487P"/>
    <property type="match status" value="1"/>
</dbReference>
<evidence type="ECO:0000256" key="5">
    <source>
        <dbReference type="ARBA" id="ARBA00022898"/>
    </source>
</evidence>
<evidence type="ECO:0000313" key="7">
    <source>
        <dbReference type="EMBL" id="PRP67801.1"/>
    </source>
</evidence>
<dbReference type="FunFam" id="3.40.640.10:FF:000033">
    <property type="entry name" value="Aspartate aminotransferase"/>
    <property type="match status" value="1"/>
</dbReference>
<proteinExistence type="inferred from homology"/>
<dbReference type="InterPro" id="IPR015422">
    <property type="entry name" value="PyrdxlP-dep_Trfase_small"/>
</dbReference>
<dbReference type="NCBIfam" id="NF006569">
    <property type="entry name" value="PRK09082.1"/>
    <property type="match status" value="1"/>
</dbReference>
<keyword evidence="3 7" id="KW-0032">Aminotransferase</keyword>
<evidence type="ECO:0000256" key="1">
    <source>
        <dbReference type="ARBA" id="ARBA00001933"/>
    </source>
</evidence>
<evidence type="ECO:0000256" key="3">
    <source>
        <dbReference type="ARBA" id="ARBA00022576"/>
    </source>
</evidence>
<organism evidence="7 8">
    <name type="scientific">Nonlabens agnitus</name>
    <dbReference type="NCBI Taxonomy" id="870484"/>
    <lineage>
        <taxon>Bacteria</taxon>
        <taxon>Pseudomonadati</taxon>
        <taxon>Bacteroidota</taxon>
        <taxon>Flavobacteriia</taxon>
        <taxon>Flavobacteriales</taxon>
        <taxon>Flavobacteriaceae</taxon>
        <taxon>Nonlabens</taxon>
    </lineage>
</organism>
<evidence type="ECO:0000313" key="8">
    <source>
        <dbReference type="Proteomes" id="UP000239532"/>
    </source>
</evidence>
<dbReference type="OrthoDB" id="9802328at2"/>
<sequence length="378" mass="42915">MTRSKLPENPRSIFAEMTQLAIQHGALNMSQGFPSFPASQELKELASQAILEDHNQYAPMTGLLALRVAISQMFESQHQAFYDPNQEICVTAGATQGIFTAIQATVFKGDEVILFTPAYDCYEPAIKVAGGIPVKIPMRLPDFTIDWDQVRDAITSKTKMIIINSPHNPSGKLMTHEDMLQLEKIAVENDLIVLSDEVYEFMVFDDLEHRSASRYPGLKERSFVMGSFGKTFHVTGWKTGFCLAPPELMKEFLKVHQQVVFCVNQPIQHAIAHYLKQPQHYLDLGEFYQRKRDLFLNLIKDSRFQFTPSESTYFQLLDYSDITDESDLAFAKAITVNHKIASIPISVFMQGRDPKMLRFCFAKEDEELVAAAKILNEL</sequence>
<dbReference type="InterPro" id="IPR015424">
    <property type="entry name" value="PyrdxlP-dep_Trfase"/>
</dbReference>
<dbReference type="Gene3D" id="3.90.1150.10">
    <property type="entry name" value="Aspartate Aminotransferase, domain 1"/>
    <property type="match status" value="1"/>
</dbReference>
<accession>A0A2S9WWI7</accession>
<dbReference type="Pfam" id="PF00155">
    <property type="entry name" value="Aminotran_1_2"/>
    <property type="match status" value="1"/>
</dbReference>